<name>A0ABW5GUL6_9PSEU</name>
<gene>
    <name evidence="2" type="ORF">ACFSYJ_37345</name>
</gene>
<feature type="compositionally biased region" description="Basic and acidic residues" evidence="1">
    <location>
        <begin position="11"/>
        <end position="26"/>
    </location>
</feature>
<proteinExistence type="predicted"/>
<evidence type="ECO:0000256" key="1">
    <source>
        <dbReference type="SAM" id="MobiDB-lite"/>
    </source>
</evidence>
<reference evidence="3" key="1">
    <citation type="journal article" date="2019" name="Int. J. Syst. Evol. Microbiol.">
        <title>The Global Catalogue of Microorganisms (GCM) 10K type strain sequencing project: providing services to taxonomists for standard genome sequencing and annotation.</title>
        <authorList>
            <consortium name="The Broad Institute Genomics Platform"/>
            <consortium name="The Broad Institute Genome Sequencing Center for Infectious Disease"/>
            <person name="Wu L."/>
            <person name="Ma J."/>
        </authorList>
    </citation>
    <scope>NUCLEOTIDE SEQUENCE [LARGE SCALE GENOMIC DNA]</scope>
    <source>
        <strain evidence="3">CGMCC 4.7643</strain>
    </source>
</reference>
<comment type="caution">
    <text evidence="2">The sequence shown here is derived from an EMBL/GenBank/DDBJ whole genome shotgun (WGS) entry which is preliminary data.</text>
</comment>
<evidence type="ECO:0000313" key="2">
    <source>
        <dbReference type="EMBL" id="MFD2464330.1"/>
    </source>
</evidence>
<feature type="compositionally biased region" description="Basic residues" evidence="1">
    <location>
        <begin position="1"/>
        <end position="10"/>
    </location>
</feature>
<accession>A0ABW5GUL6</accession>
<keyword evidence="3" id="KW-1185">Reference proteome</keyword>
<protein>
    <submittedName>
        <fullName evidence="2">Uncharacterized protein</fullName>
    </submittedName>
</protein>
<organism evidence="2 3">
    <name type="scientific">Amycolatopsis samaneae</name>
    <dbReference type="NCBI Taxonomy" id="664691"/>
    <lineage>
        <taxon>Bacteria</taxon>
        <taxon>Bacillati</taxon>
        <taxon>Actinomycetota</taxon>
        <taxon>Actinomycetes</taxon>
        <taxon>Pseudonocardiales</taxon>
        <taxon>Pseudonocardiaceae</taxon>
        <taxon>Amycolatopsis</taxon>
    </lineage>
</organism>
<dbReference type="EMBL" id="JBHUKU010000025">
    <property type="protein sequence ID" value="MFD2464330.1"/>
    <property type="molecule type" value="Genomic_DNA"/>
</dbReference>
<evidence type="ECO:0000313" key="3">
    <source>
        <dbReference type="Proteomes" id="UP001597419"/>
    </source>
</evidence>
<dbReference type="Proteomes" id="UP001597419">
    <property type="component" value="Unassembled WGS sequence"/>
</dbReference>
<dbReference type="RefSeq" id="WP_345405034.1">
    <property type="nucleotide sequence ID" value="NZ_BAABHG010000017.1"/>
</dbReference>
<feature type="compositionally biased region" description="Basic and acidic residues" evidence="1">
    <location>
        <begin position="49"/>
        <end position="58"/>
    </location>
</feature>
<feature type="region of interest" description="Disordered" evidence="1">
    <location>
        <begin position="1"/>
        <end position="58"/>
    </location>
</feature>
<sequence>MTAHSRRYGRWCREHFGEPSRPDRPCPGEQGVPAPAEDEGEGEGAGRSGEGERPARES</sequence>